<evidence type="ECO:0000256" key="5">
    <source>
        <dbReference type="ARBA" id="ARBA00022989"/>
    </source>
</evidence>
<dbReference type="OrthoDB" id="1898221at2759"/>
<dbReference type="InterPro" id="IPR006838">
    <property type="entry name" value="ADTRP_AIG1"/>
</dbReference>
<comment type="catalytic activity">
    <reaction evidence="16">
        <text>12-(9Z-hexadecenoyloxy)-octadecanoate + H2O = 12-hydroxyoctadecanoate + (9Z)-hexadecenoate + H(+)</text>
        <dbReference type="Rhea" id="RHEA:52072"/>
        <dbReference type="ChEBI" id="CHEBI:15377"/>
        <dbReference type="ChEBI" id="CHEBI:15378"/>
        <dbReference type="ChEBI" id="CHEBI:32372"/>
        <dbReference type="ChEBI" id="CHEBI:84201"/>
        <dbReference type="ChEBI" id="CHEBI:136312"/>
    </reaction>
    <physiologicalReaction direction="left-to-right" evidence="16">
        <dbReference type="Rhea" id="RHEA:52073"/>
    </physiologicalReaction>
</comment>
<dbReference type="InParanoid" id="A0A2J7Q8Z3"/>
<evidence type="ECO:0000256" key="4">
    <source>
        <dbReference type="ARBA" id="ARBA00022692"/>
    </source>
</evidence>
<evidence type="ECO:0000256" key="7">
    <source>
        <dbReference type="ARBA" id="ARBA00047368"/>
    </source>
</evidence>
<dbReference type="GO" id="GO:0016020">
    <property type="term" value="C:membrane"/>
    <property type="evidence" value="ECO:0007669"/>
    <property type="project" value="InterPro"/>
</dbReference>
<evidence type="ECO:0000256" key="1">
    <source>
        <dbReference type="ARBA" id="ARBA00000923"/>
    </source>
</evidence>
<proteinExistence type="inferred from homology"/>
<evidence type="ECO:0000256" key="9">
    <source>
        <dbReference type="ARBA" id="ARBA00047863"/>
    </source>
</evidence>
<comment type="caution">
    <text evidence="18">The sequence shown here is derived from an EMBL/GenBank/DDBJ whole genome shotgun (WGS) entry which is preliminary data.</text>
</comment>
<gene>
    <name evidence="18" type="ORF">B7P43_G01975</name>
</gene>
<sequence>MIDGKLTEVRIMKLRVSVQKFTSRLDGELAEVRIMNLRVLVQKFTSRLDGELAELVPILSKIKPIHTIPAYLSKIHFNIVHPPMLILQSVYFTICLLNDTVGSNEISIRQKPLIRKIKDYMYATVAFPVAMFVGVTFWALMAIDRELVFPKALDDFFPSWLNHVMHTNIVIFTLLEMIISFRVYPKRSEGFTGLFVFTAIYFIWVHVIFAKSGAWVYPVLEILNWWQRIIFFLICLGLQAGLYIVGETLNKAKWGKTYTDDYLTFITGNINALFSFLTNYNF</sequence>
<comment type="catalytic activity">
    <reaction evidence="7">
        <text>12-hexadecanoyloxy-octadecanoate + H2O = 12-hydroxyoctadecanoate + hexadecanoate + H(+)</text>
        <dbReference type="Rhea" id="RHEA:52056"/>
        <dbReference type="ChEBI" id="CHEBI:7896"/>
        <dbReference type="ChEBI" id="CHEBI:15377"/>
        <dbReference type="ChEBI" id="CHEBI:15378"/>
        <dbReference type="ChEBI" id="CHEBI:83677"/>
        <dbReference type="ChEBI" id="CHEBI:84201"/>
    </reaction>
    <physiologicalReaction direction="left-to-right" evidence="7">
        <dbReference type="Rhea" id="RHEA:52057"/>
    </physiologicalReaction>
</comment>
<evidence type="ECO:0000256" key="11">
    <source>
        <dbReference type="ARBA" id="ARBA00048701"/>
    </source>
</evidence>
<evidence type="ECO:0000256" key="16">
    <source>
        <dbReference type="ARBA" id="ARBA00049428"/>
    </source>
</evidence>
<evidence type="ECO:0000256" key="13">
    <source>
        <dbReference type="ARBA" id="ARBA00049221"/>
    </source>
</evidence>
<evidence type="ECO:0000256" key="14">
    <source>
        <dbReference type="ARBA" id="ARBA00049296"/>
    </source>
</evidence>
<feature type="transmembrane region" description="Helical" evidence="17">
    <location>
        <begin position="191"/>
        <end position="209"/>
    </location>
</feature>
<dbReference type="GO" id="GO:0012505">
    <property type="term" value="C:endomembrane system"/>
    <property type="evidence" value="ECO:0007669"/>
    <property type="project" value="UniProtKB-SubCell"/>
</dbReference>
<comment type="catalytic activity">
    <reaction evidence="14">
        <text>13-(9Z-octadecenoyloxy)-octadecanoate + H2O = 13-hydroxy-octadecanoate + (9Z)-octadecenoate + H(+)</text>
        <dbReference type="Rhea" id="RHEA:52064"/>
        <dbReference type="ChEBI" id="CHEBI:15377"/>
        <dbReference type="ChEBI" id="CHEBI:15378"/>
        <dbReference type="ChEBI" id="CHEBI:30823"/>
        <dbReference type="ChEBI" id="CHEBI:136303"/>
        <dbReference type="ChEBI" id="CHEBI:136304"/>
    </reaction>
    <physiologicalReaction direction="left-to-right" evidence="14">
        <dbReference type="Rhea" id="RHEA:52065"/>
    </physiologicalReaction>
</comment>
<name>A0A2J7Q8Z3_9NEOP</name>
<dbReference type="PANTHER" id="PTHR10989">
    <property type="entry name" value="ANDROGEN-INDUCED PROTEIN 1-RELATED"/>
    <property type="match status" value="1"/>
</dbReference>
<evidence type="ECO:0000256" key="3">
    <source>
        <dbReference type="ARBA" id="ARBA00009300"/>
    </source>
</evidence>
<evidence type="ECO:0000313" key="18">
    <source>
        <dbReference type="EMBL" id="PNF25057.1"/>
    </source>
</evidence>
<evidence type="ECO:0000256" key="6">
    <source>
        <dbReference type="ARBA" id="ARBA00023136"/>
    </source>
</evidence>
<comment type="catalytic activity">
    <reaction evidence="13">
        <text>9-octadecanoyloxy-octadecanoate + H2O = 9-hydroxy-octadecanoate + octadecanoate + H(+)</text>
        <dbReference type="Rhea" id="RHEA:52096"/>
        <dbReference type="ChEBI" id="CHEBI:15377"/>
        <dbReference type="ChEBI" id="CHEBI:15378"/>
        <dbReference type="ChEBI" id="CHEBI:25629"/>
        <dbReference type="ChEBI" id="CHEBI:136286"/>
        <dbReference type="ChEBI" id="CHEBI:136373"/>
    </reaction>
    <physiologicalReaction direction="left-to-right" evidence="13">
        <dbReference type="Rhea" id="RHEA:52097"/>
    </physiologicalReaction>
</comment>
<feature type="transmembrane region" description="Helical" evidence="17">
    <location>
        <begin position="229"/>
        <end position="246"/>
    </location>
</feature>
<feature type="transmembrane region" description="Helical" evidence="17">
    <location>
        <begin position="120"/>
        <end position="143"/>
    </location>
</feature>
<protein>
    <recommendedName>
        <fullName evidence="20">Androgen-induced gene 1 protein</fullName>
    </recommendedName>
</protein>
<comment type="subcellular location">
    <subcellularLocation>
        <location evidence="2">Endomembrane system</location>
        <topology evidence="2">Multi-pass membrane protein</topology>
    </subcellularLocation>
</comment>
<evidence type="ECO:0000256" key="17">
    <source>
        <dbReference type="SAM" id="Phobius"/>
    </source>
</evidence>
<evidence type="ECO:0000256" key="8">
    <source>
        <dbReference type="ARBA" id="ARBA00047427"/>
    </source>
</evidence>
<dbReference type="PANTHER" id="PTHR10989:SF16">
    <property type="entry name" value="AT02829P-RELATED"/>
    <property type="match status" value="1"/>
</dbReference>
<comment type="catalytic activity">
    <reaction evidence="1">
        <text>9-(9Z-hexadecenoyloxy)-octadecanoate + H2O = (9Z)-hexadecenoate + 9-hydroxy-octadecanoate + H(+)</text>
        <dbReference type="Rhea" id="RHEA:52068"/>
        <dbReference type="ChEBI" id="CHEBI:15377"/>
        <dbReference type="ChEBI" id="CHEBI:15378"/>
        <dbReference type="ChEBI" id="CHEBI:32372"/>
        <dbReference type="ChEBI" id="CHEBI:136286"/>
        <dbReference type="ChEBI" id="CHEBI:136309"/>
    </reaction>
    <physiologicalReaction direction="left-to-right" evidence="1">
        <dbReference type="Rhea" id="RHEA:52069"/>
    </physiologicalReaction>
</comment>
<comment type="catalytic activity">
    <reaction evidence="9">
        <text>9-hexadecanoyloxy-octadecanoate + H2O = 9-hydroxy-octadecanoate + hexadecanoate + H(+)</text>
        <dbReference type="Rhea" id="RHEA:52052"/>
        <dbReference type="ChEBI" id="CHEBI:7896"/>
        <dbReference type="ChEBI" id="CHEBI:15377"/>
        <dbReference type="ChEBI" id="CHEBI:15378"/>
        <dbReference type="ChEBI" id="CHEBI:83670"/>
        <dbReference type="ChEBI" id="CHEBI:136286"/>
    </reaction>
    <physiologicalReaction direction="left-to-right" evidence="9">
        <dbReference type="Rhea" id="RHEA:52053"/>
    </physiologicalReaction>
</comment>
<comment type="catalytic activity">
    <reaction evidence="11">
        <text>12-(9Z-octadecenoyloxy)-octadecanoate + H2O = 12-hydroxyoctadecanoate + (9Z)-octadecenoate + H(+)</text>
        <dbReference type="Rhea" id="RHEA:52060"/>
        <dbReference type="ChEBI" id="CHEBI:15377"/>
        <dbReference type="ChEBI" id="CHEBI:15378"/>
        <dbReference type="ChEBI" id="CHEBI:30823"/>
        <dbReference type="ChEBI" id="CHEBI:84201"/>
        <dbReference type="ChEBI" id="CHEBI:136302"/>
    </reaction>
    <physiologicalReaction direction="left-to-right" evidence="11">
        <dbReference type="Rhea" id="RHEA:52061"/>
    </physiologicalReaction>
</comment>
<evidence type="ECO:0000256" key="10">
    <source>
        <dbReference type="ARBA" id="ARBA00048680"/>
    </source>
</evidence>
<comment type="catalytic activity">
    <reaction evidence="12">
        <text>9-(9Z-octadecenoyloxy)-octadecanoate + H2O = 9-hydroxy-octadecanoate + (9Z)-octadecenoate + H(+)</text>
        <dbReference type="Rhea" id="RHEA:52048"/>
        <dbReference type="ChEBI" id="CHEBI:15377"/>
        <dbReference type="ChEBI" id="CHEBI:15378"/>
        <dbReference type="ChEBI" id="CHEBI:30823"/>
        <dbReference type="ChEBI" id="CHEBI:136282"/>
        <dbReference type="ChEBI" id="CHEBI:136286"/>
    </reaction>
    <physiologicalReaction direction="left-to-right" evidence="12">
        <dbReference type="Rhea" id="RHEA:52049"/>
    </physiologicalReaction>
</comment>
<keyword evidence="5 17" id="KW-1133">Transmembrane helix</keyword>
<dbReference type="EMBL" id="NEVH01016943">
    <property type="protein sequence ID" value="PNF25057.1"/>
    <property type="molecule type" value="Genomic_DNA"/>
</dbReference>
<reference evidence="18 19" key="1">
    <citation type="submission" date="2017-12" db="EMBL/GenBank/DDBJ databases">
        <title>Hemimetabolous genomes reveal molecular basis of termite eusociality.</title>
        <authorList>
            <person name="Harrison M.C."/>
            <person name="Jongepier E."/>
            <person name="Robertson H.M."/>
            <person name="Arning N."/>
            <person name="Bitard-Feildel T."/>
            <person name="Chao H."/>
            <person name="Childers C.P."/>
            <person name="Dinh H."/>
            <person name="Doddapaneni H."/>
            <person name="Dugan S."/>
            <person name="Gowin J."/>
            <person name="Greiner C."/>
            <person name="Han Y."/>
            <person name="Hu H."/>
            <person name="Hughes D.S.T."/>
            <person name="Huylmans A.-K."/>
            <person name="Kemena C."/>
            <person name="Kremer L.P.M."/>
            <person name="Lee S.L."/>
            <person name="Lopez-Ezquerra A."/>
            <person name="Mallet L."/>
            <person name="Monroy-Kuhn J.M."/>
            <person name="Moser A."/>
            <person name="Murali S.C."/>
            <person name="Muzny D.M."/>
            <person name="Otani S."/>
            <person name="Piulachs M.-D."/>
            <person name="Poelchau M."/>
            <person name="Qu J."/>
            <person name="Schaub F."/>
            <person name="Wada-Katsumata A."/>
            <person name="Worley K.C."/>
            <person name="Xie Q."/>
            <person name="Ylla G."/>
            <person name="Poulsen M."/>
            <person name="Gibbs R.A."/>
            <person name="Schal C."/>
            <person name="Richards S."/>
            <person name="Belles X."/>
            <person name="Korb J."/>
            <person name="Bornberg-Bauer E."/>
        </authorList>
    </citation>
    <scope>NUCLEOTIDE SEQUENCE [LARGE SCALE GENOMIC DNA]</scope>
    <source>
        <tissue evidence="18">Whole body</tissue>
    </source>
</reference>
<comment type="catalytic activity">
    <reaction evidence="10">
        <text>12-octadecanoyloxy-octadecanoate + H2O = 12-hydroxyoctadecanoate + octadecanoate + H(+)</text>
        <dbReference type="Rhea" id="RHEA:52080"/>
        <dbReference type="ChEBI" id="CHEBI:15377"/>
        <dbReference type="ChEBI" id="CHEBI:15378"/>
        <dbReference type="ChEBI" id="CHEBI:25629"/>
        <dbReference type="ChEBI" id="CHEBI:84201"/>
        <dbReference type="ChEBI" id="CHEBI:136330"/>
    </reaction>
    <physiologicalReaction direction="left-to-right" evidence="10">
        <dbReference type="Rhea" id="RHEA:52081"/>
    </physiologicalReaction>
</comment>
<evidence type="ECO:0000313" key="19">
    <source>
        <dbReference type="Proteomes" id="UP000235965"/>
    </source>
</evidence>
<keyword evidence="4 17" id="KW-0812">Transmembrane</keyword>
<dbReference type="FunCoup" id="A0A2J7Q8Z3">
    <property type="interactions" value="620"/>
</dbReference>
<keyword evidence="19" id="KW-1185">Reference proteome</keyword>
<comment type="catalytic activity">
    <reaction evidence="8">
        <text>13-octadecanoyloxy-octadecanoate + H2O = 13-hydroxy-octadecanoate + octadecanoate + H(+)</text>
        <dbReference type="Rhea" id="RHEA:52084"/>
        <dbReference type="ChEBI" id="CHEBI:15377"/>
        <dbReference type="ChEBI" id="CHEBI:15378"/>
        <dbReference type="ChEBI" id="CHEBI:25629"/>
        <dbReference type="ChEBI" id="CHEBI:136304"/>
        <dbReference type="ChEBI" id="CHEBI:136335"/>
    </reaction>
    <physiologicalReaction direction="left-to-right" evidence="8">
        <dbReference type="Rhea" id="RHEA:52085"/>
    </physiologicalReaction>
</comment>
<dbReference type="Pfam" id="PF04750">
    <property type="entry name" value="Far-17a_AIG1"/>
    <property type="match status" value="1"/>
</dbReference>
<evidence type="ECO:0000256" key="12">
    <source>
        <dbReference type="ARBA" id="ARBA00048800"/>
    </source>
</evidence>
<evidence type="ECO:0000256" key="15">
    <source>
        <dbReference type="ARBA" id="ARBA00049322"/>
    </source>
</evidence>
<evidence type="ECO:0000256" key="2">
    <source>
        <dbReference type="ARBA" id="ARBA00004127"/>
    </source>
</evidence>
<comment type="similarity">
    <text evidence="3">Belongs to the AIG1 family.</text>
</comment>
<organism evidence="18 19">
    <name type="scientific">Cryptotermes secundus</name>
    <dbReference type="NCBI Taxonomy" id="105785"/>
    <lineage>
        <taxon>Eukaryota</taxon>
        <taxon>Metazoa</taxon>
        <taxon>Ecdysozoa</taxon>
        <taxon>Arthropoda</taxon>
        <taxon>Hexapoda</taxon>
        <taxon>Insecta</taxon>
        <taxon>Pterygota</taxon>
        <taxon>Neoptera</taxon>
        <taxon>Polyneoptera</taxon>
        <taxon>Dictyoptera</taxon>
        <taxon>Blattodea</taxon>
        <taxon>Blattoidea</taxon>
        <taxon>Termitoidae</taxon>
        <taxon>Kalotermitidae</taxon>
        <taxon>Cryptotermitinae</taxon>
        <taxon>Cryptotermes</taxon>
    </lineage>
</organism>
<dbReference type="Proteomes" id="UP000235965">
    <property type="component" value="Unassembled WGS sequence"/>
</dbReference>
<dbReference type="AlphaFoldDB" id="A0A2J7Q8Z3"/>
<accession>A0A2J7Q8Z3</accession>
<keyword evidence="6 17" id="KW-0472">Membrane</keyword>
<feature type="transmembrane region" description="Helical" evidence="17">
    <location>
        <begin position="163"/>
        <end position="184"/>
    </location>
</feature>
<comment type="catalytic activity">
    <reaction evidence="15">
        <text>13-(9Z-hexadecenoyloxy)-octadecanoate + H2O = 13-hydroxy-octadecanoate + (9Z)-hexadecenoate + H(+)</text>
        <dbReference type="Rhea" id="RHEA:52076"/>
        <dbReference type="ChEBI" id="CHEBI:15377"/>
        <dbReference type="ChEBI" id="CHEBI:15378"/>
        <dbReference type="ChEBI" id="CHEBI:32372"/>
        <dbReference type="ChEBI" id="CHEBI:136304"/>
        <dbReference type="ChEBI" id="CHEBI:136315"/>
    </reaction>
    <physiologicalReaction direction="left-to-right" evidence="15">
        <dbReference type="Rhea" id="RHEA:52077"/>
    </physiologicalReaction>
</comment>
<evidence type="ECO:0008006" key="20">
    <source>
        <dbReference type="Google" id="ProtNLM"/>
    </source>
</evidence>